<evidence type="ECO:0000313" key="1">
    <source>
        <dbReference type="EMBL" id="RZT76311.1"/>
    </source>
</evidence>
<keyword evidence="2" id="KW-1185">Reference proteome</keyword>
<dbReference type="Proteomes" id="UP000292136">
    <property type="component" value="Unassembled WGS sequence"/>
</dbReference>
<comment type="caution">
    <text evidence="1">The sequence shown here is derived from an EMBL/GenBank/DDBJ whole genome shotgun (WGS) entry which is preliminary data.</text>
</comment>
<sequence>MLLVRYRLGGRPSLCGLTLAALPEGEGILAILHELPENPGVSISVAIDRVIAAALTQHPALLAAAPFHRIRWIERYYGIEDGIPEMLAETVADISPGPDGWQVRPKDCLPVGSQLLRHIRRELARLGDDAETAGCFNIH</sequence>
<dbReference type="EMBL" id="SHKM01000002">
    <property type="protein sequence ID" value="RZT76311.1"/>
    <property type="molecule type" value="Genomic_DNA"/>
</dbReference>
<proteinExistence type="predicted"/>
<evidence type="ECO:0000313" key="2">
    <source>
        <dbReference type="Proteomes" id="UP000292136"/>
    </source>
</evidence>
<protein>
    <submittedName>
        <fullName evidence="1">Uncharacterized protein</fullName>
    </submittedName>
</protein>
<reference evidence="1 2" key="1">
    <citation type="submission" date="2019-02" db="EMBL/GenBank/DDBJ databases">
        <title>Genomic Encyclopedia of Type Strains, Phase IV (KMG-IV): sequencing the most valuable type-strain genomes for metagenomic binning, comparative biology and taxonomic classification.</title>
        <authorList>
            <person name="Goeker M."/>
        </authorList>
    </citation>
    <scope>NUCLEOTIDE SEQUENCE [LARGE SCALE GENOMIC DNA]</scope>
    <source>
        <strain evidence="1 2">DSM 21223</strain>
    </source>
</reference>
<accession>A0ABY0IM84</accession>
<organism evidence="1 2">
    <name type="scientific">Azospira oryzae</name>
    <dbReference type="NCBI Taxonomy" id="146939"/>
    <lineage>
        <taxon>Bacteria</taxon>
        <taxon>Pseudomonadati</taxon>
        <taxon>Pseudomonadota</taxon>
        <taxon>Betaproteobacteria</taxon>
        <taxon>Rhodocyclales</taxon>
        <taxon>Rhodocyclaceae</taxon>
        <taxon>Azospira</taxon>
    </lineage>
</organism>
<gene>
    <name evidence="1" type="ORF">EV678_2186</name>
</gene>
<name>A0ABY0IM84_9RHOO</name>
<dbReference type="RefSeq" id="WP_130459554.1">
    <property type="nucleotide sequence ID" value="NZ_SHKM01000002.1"/>
</dbReference>